<dbReference type="PROSITE" id="PS51819">
    <property type="entry name" value="VOC"/>
    <property type="match status" value="1"/>
</dbReference>
<organism evidence="3 4">
    <name type="scientific">Candidatus Nealsonbacteria bacterium RIFCSPLOWO2_01_FULL_41_9</name>
    <dbReference type="NCBI Taxonomy" id="1801671"/>
    <lineage>
        <taxon>Bacteria</taxon>
        <taxon>Candidatus Nealsoniibacteriota</taxon>
    </lineage>
</organism>
<dbReference type="InterPro" id="IPR051785">
    <property type="entry name" value="MMCE/EMCE_epimerase"/>
</dbReference>
<feature type="domain" description="VOC" evidence="2">
    <location>
        <begin position="4"/>
        <end position="140"/>
    </location>
</feature>
<dbReference type="PANTHER" id="PTHR43048">
    <property type="entry name" value="METHYLMALONYL-COA EPIMERASE"/>
    <property type="match status" value="1"/>
</dbReference>
<dbReference type="InterPro" id="IPR004360">
    <property type="entry name" value="Glyas_Fos-R_dOase_dom"/>
</dbReference>
<dbReference type="GO" id="GO:0004493">
    <property type="term" value="F:methylmalonyl-CoA epimerase activity"/>
    <property type="evidence" value="ECO:0007669"/>
    <property type="project" value="TreeGrafter"/>
</dbReference>
<evidence type="ECO:0000313" key="3">
    <source>
        <dbReference type="EMBL" id="OGZ23215.1"/>
    </source>
</evidence>
<dbReference type="PANTHER" id="PTHR43048:SF5">
    <property type="entry name" value="BLR5325 PROTEIN"/>
    <property type="match status" value="1"/>
</dbReference>
<dbReference type="InterPro" id="IPR018146">
    <property type="entry name" value="Glyoxalase_1_CS"/>
</dbReference>
<keyword evidence="1" id="KW-0479">Metal-binding</keyword>
<accession>A0A1G2EBM4</accession>
<evidence type="ECO:0000313" key="4">
    <source>
        <dbReference type="Proteomes" id="UP000176406"/>
    </source>
</evidence>
<protein>
    <recommendedName>
        <fullName evidence="2">VOC domain-containing protein</fullName>
    </recommendedName>
</protein>
<dbReference type="SUPFAM" id="SSF54593">
    <property type="entry name" value="Glyoxalase/Bleomycin resistance protein/Dihydroxybiphenyl dioxygenase"/>
    <property type="match status" value="1"/>
</dbReference>
<comment type="caution">
    <text evidence="3">The sequence shown here is derived from an EMBL/GenBank/DDBJ whole genome shotgun (WGS) entry which is preliminary data.</text>
</comment>
<name>A0A1G2EBM4_9BACT</name>
<dbReference type="PROSITE" id="PS00934">
    <property type="entry name" value="GLYOXALASE_I_1"/>
    <property type="match status" value="1"/>
</dbReference>
<sequence length="141" mass="15997">MIKGFRHICILIEDLGGALKFYREILGLKLSKVVTVKGTYPETVLGIKGANLTYVKLYGQNQSKNSQPILELHYWHNPKKSLQQKQGHISFTVKDLDSEYKRLCKAGVKFISKPIKAPGGRSKICFCYDPDNNLIELIEDL</sequence>
<dbReference type="InterPro" id="IPR037523">
    <property type="entry name" value="VOC_core"/>
</dbReference>
<dbReference type="Pfam" id="PF00903">
    <property type="entry name" value="Glyoxalase"/>
    <property type="match status" value="1"/>
</dbReference>
<dbReference type="GO" id="GO:0046872">
    <property type="term" value="F:metal ion binding"/>
    <property type="evidence" value="ECO:0007669"/>
    <property type="project" value="UniProtKB-KW"/>
</dbReference>
<dbReference type="CDD" id="cd06587">
    <property type="entry name" value="VOC"/>
    <property type="match status" value="1"/>
</dbReference>
<dbReference type="GO" id="GO:0046491">
    <property type="term" value="P:L-methylmalonyl-CoA metabolic process"/>
    <property type="evidence" value="ECO:0007669"/>
    <property type="project" value="TreeGrafter"/>
</dbReference>
<reference evidence="3 4" key="1">
    <citation type="journal article" date="2016" name="Nat. Commun.">
        <title>Thousands of microbial genomes shed light on interconnected biogeochemical processes in an aquifer system.</title>
        <authorList>
            <person name="Anantharaman K."/>
            <person name="Brown C.T."/>
            <person name="Hug L.A."/>
            <person name="Sharon I."/>
            <person name="Castelle C.J."/>
            <person name="Probst A.J."/>
            <person name="Thomas B.C."/>
            <person name="Singh A."/>
            <person name="Wilkins M.J."/>
            <person name="Karaoz U."/>
            <person name="Brodie E.L."/>
            <person name="Williams K.H."/>
            <person name="Hubbard S.S."/>
            <person name="Banfield J.F."/>
        </authorList>
    </citation>
    <scope>NUCLEOTIDE SEQUENCE [LARGE SCALE GENOMIC DNA]</scope>
</reference>
<dbReference type="Gene3D" id="3.10.180.10">
    <property type="entry name" value="2,3-Dihydroxybiphenyl 1,2-Dioxygenase, domain 1"/>
    <property type="match status" value="1"/>
</dbReference>
<gene>
    <name evidence="3" type="ORF">A3A08_02245</name>
</gene>
<evidence type="ECO:0000259" key="2">
    <source>
        <dbReference type="PROSITE" id="PS51819"/>
    </source>
</evidence>
<dbReference type="Proteomes" id="UP000176406">
    <property type="component" value="Unassembled WGS sequence"/>
</dbReference>
<proteinExistence type="predicted"/>
<evidence type="ECO:0000256" key="1">
    <source>
        <dbReference type="ARBA" id="ARBA00022723"/>
    </source>
</evidence>
<dbReference type="AlphaFoldDB" id="A0A1G2EBM4"/>
<dbReference type="GO" id="GO:0004462">
    <property type="term" value="F:lactoylglutathione lyase activity"/>
    <property type="evidence" value="ECO:0007669"/>
    <property type="project" value="InterPro"/>
</dbReference>
<dbReference type="EMBL" id="MHMG01000022">
    <property type="protein sequence ID" value="OGZ23215.1"/>
    <property type="molecule type" value="Genomic_DNA"/>
</dbReference>
<dbReference type="InterPro" id="IPR029068">
    <property type="entry name" value="Glyas_Bleomycin-R_OHBP_Dase"/>
</dbReference>